<dbReference type="EMBL" id="CP021356">
    <property type="protein sequence ID" value="AWK76851.1"/>
    <property type="molecule type" value="Genomic_DNA"/>
</dbReference>
<dbReference type="AlphaFoldDB" id="A0A2S2C7K2"/>
<sequence>MVVATPLVATPLGVALFAATPDGSNSARSPPWAADSCPRGLYLSRHPVAVVSRTQHREYAVEKPAKSVRPPVGRRSEDPRSGRPGSGAGAGAGAGALDAHRA</sequence>
<gene>
    <name evidence="2" type="ORF">CBI38_36280</name>
</gene>
<evidence type="ECO:0000313" key="2">
    <source>
        <dbReference type="EMBL" id="AWK76851.1"/>
    </source>
</evidence>
<dbReference type="KEGG" id="roz:CBI38_36280"/>
<accession>A0A2S2C7K2</accession>
<keyword evidence="3" id="KW-1185">Reference proteome</keyword>
<proteinExistence type="predicted"/>
<feature type="compositionally biased region" description="Basic and acidic residues" evidence="1">
    <location>
        <begin position="55"/>
        <end position="65"/>
    </location>
</feature>
<feature type="region of interest" description="Disordered" evidence="1">
    <location>
        <begin position="55"/>
        <end position="102"/>
    </location>
</feature>
<evidence type="ECO:0000313" key="3">
    <source>
        <dbReference type="Proteomes" id="UP000245711"/>
    </source>
</evidence>
<protein>
    <submittedName>
        <fullName evidence="2">Uncharacterized protein</fullName>
    </submittedName>
</protein>
<keyword evidence="2" id="KW-0614">Plasmid</keyword>
<name>A0A2S2C7K2_9NOCA</name>
<feature type="compositionally biased region" description="Gly residues" evidence="1">
    <location>
        <begin position="84"/>
        <end position="94"/>
    </location>
</feature>
<reference evidence="2 3" key="1">
    <citation type="submission" date="2017-05" db="EMBL/GenBank/DDBJ databases">
        <title>Isolation of Rhodococcus sp. S2-17 biodegrading of BP-3.</title>
        <authorList>
            <person name="Lee Y."/>
            <person name="Kim K.H."/>
            <person name="Chun B.H."/>
            <person name="Jung H.S."/>
            <person name="Jeon C.O."/>
        </authorList>
    </citation>
    <scope>NUCLEOTIDE SEQUENCE [LARGE SCALE GENOMIC DNA]</scope>
    <source>
        <strain evidence="2 3">S2-17</strain>
        <plasmid evidence="3">prb29</plasmid>
    </source>
</reference>
<organism evidence="2 3">
    <name type="scientific">Rhodococcus oxybenzonivorans</name>
    <dbReference type="NCBI Taxonomy" id="1990687"/>
    <lineage>
        <taxon>Bacteria</taxon>
        <taxon>Bacillati</taxon>
        <taxon>Actinomycetota</taxon>
        <taxon>Actinomycetes</taxon>
        <taxon>Mycobacteriales</taxon>
        <taxon>Nocardiaceae</taxon>
        <taxon>Rhodococcus</taxon>
    </lineage>
</organism>
<dbReference type="Proteomes" id="UP000245711">
    <property type="component" value="Plasmid pRB29"/>
</dbReference>
<geneLocation type="plasmid" evidence="3">
    <name>prb29</name>
</geneLocation>
<evidence type="ECO:0000256" key="1">
    <source>
        <dbReference type="SAM" id="MobiDB-lite"/>
    </source>
</evidence>